<dbReference type="InterPro" id="IPR003607">
    <property type="entry name" value="HD/PDEase_dom"/>
</dbReference>
<evidence type="ECO:0000313" key="16">
    <source>
        <dbReference type="Proteomes" id="UP000053259"/>
    </source>
</evidence>
<evidence type="ECO:0000256" key="3">
    <source>
        <dbReference type="ARBA" id="ARBA00001941"/>
    </source>
</evidence>
<name>A0A0D1ZWQ1_9PEZI</name>
<dbReference type="Pfam" id="PF13023">
    <property type="entry name" value="HD_3"/>
    <property type="match status" value="1"/>
</dbReference>
<evidence type="ECO:0000256" key="1">
    <source>
        <dbReference type="ARBA" id="ARBA00001638"/>
    </source>
</evidence>
<evidence type="ECO:0000256" key="4">
    <source>
        <dbReference type="ARBA" id="ARBA00004074"/>
    </source>
</evidence>
<keyword evidence="11 13" id="KW-0418">Kinase</keyword>
<evidence type="ECO:0000259" key="14">
    <source>
        <dbReference type="SMART" id="SM00471"/>
    </source>
</evidence>
<evidence type="ECO:0000256" key="13">
    <source>
        <dbReference type="RuleBase" id="RU003330"/>
    </source>
</evidence>
<dbReference type="GO" id="GO:0002953">
    <property type="term" value="F:5'-deoxynucleotidase activity"/>
    <property type="evidence" value="ECO:0007669"/>
    <property type="project" value="UniProtKB-EC"/>
</dbReference>
<dbReference type="InParanoid" id="A0A0D1ZWQ1"/>
<keyword evidence="10" id="KW-0547">Nucleotide-binding</keyword>
<dbReference type="EMBL" id="KN847686">
    <property type="protein sequence ID" value="KIV98444.1"/>
    <property type="molecule type" value="Genomic_DNA"/>
</dbReference>
<comment type="subunit">
    <text evidence="6">Homodimer.</text>
</comment>
<evidence type="ECO:0000256" key="8">
    <source>
        <dbReference type="ARBA" id="ARBA00022679"/>
    </source>
</evidence>
<dbReference type="GO" id="GO:0006139">
    <property type="term" value="P:nucleobase-containing compound metabolic process"/>
    <property type="evidence" value="ECO:0007669"/>
    <property type="project" value="InterPro"/>
</dbReference>
<accession>A0A0D1ZWQ1</accession>
<comment type="cofactor">
    <cofactor evidence="2">
        <name>Mn(2+)</name>
        <dbReference type="ChEBI" id="CHEBI:29035"/>
    </cofactor>
</comment>
<dbReference type="EC" id="3.1.3.89" evidence="7"/>
<reference evidence="15 16" key="1">
    <citation type="submission" date="2015-01" db="EMBL/GenBank/DDBJ databases">
        <title>The Genome Sequence of Ochroconis gallopava CBS43764.</title>
        <authorList>
            <consortium name="The Broad Institute Genomics Platform"/>
            <person name="Cuomo C."/>
            <person name="de Hoog S."/>
            <person name="Gorbushina A."/>
            <person name="Stielow B."/>
            <person name="Teixiera M."/>
            <person name="Abouelleil A."/>
            <person name="Chapman S.B."/>
            <person name="Priest M."/>
            <person name="Young S.K."/>
            <person name="Wortman J."/>
            <person name="Nusbaum C."/>
            <person name="Birren B."/>
        </authorList>
    </citation>
    <scope>NUCLEOTIDE SEQUENCE [LARGE SCALE GENOMIC DNA]</scope>
    <source>
        <strain evidence="15 16">CBS 43764</strain>
    </source>
</reference>
<evidence type="ECO:0000313" key="15">
    <source>
        <dbReference type="EMBL" id="KIV98444.1"/>
    </source>
</evidence>
<dbReference type="HAMAP" id="MF_00235">
    <property type="entry name" value="Adenylate_kinase_Adk"/>
    <property type="match status" value="1"/>
</dbReference>
<evidence type="ECO:0000256" key="9">
    <source>
        <dbReference type="ARBA" id="ARBA00022723"/>
    </source>
</evidence>
<dbReference type="SUPFAM" id="SSF109604">
    <property type="entry name" value="HD-domain/PDEase-like"/>
    <property type="match status" value="1"/>
</dbReference>
<sequence>MDNFYQLLELIEQLKIIKRSGWKLRGIHEPESVADHTFRVALICLIATALDDEKRKRAVYMALIHDMGEAIIGDITPSDGISPEQKYIREEMAIKFQACTIRKTHPDFADMMLGLWHEYEEGKTDVAIFVRQADKVEAAVQGVIYEERTGIDMRDFMKPKVEINVPELKDLMQTCQAKRTELQSRREMSNKIKIIFVSGAPGIGKGTQCKMLAKDLGFCHLSAGDLLRNEANDPESPYADFINESMRKSVLIPPQLTTQLLKREITRALDEGKERFLLDGFPRSLDQLHDFELKICDHYSTLSFECKDDIEILQQRLIERAKSSGRVDDNPESIQRRLKTFEENNKPVLEYLRTHGHGVFRPIDCSGTISDVYNSVRSEVESIIRYQ</sequence>
<keyword evidence="12" id="KW-0378">Hydrolase</keyword>
<protein>
    <recommendedName>
        <fullName evidence="7">5'-deoxynucleotidase</fullName>
        <ecNumber evidence="7">3.1.3.89</ecNumber>
    </recommendedName>
</protein>
<dbReference type="SMART" id="SM00471">
    <property type="entry name" value="HDc"/>
    <property type="match status" value="1"/>
</dbReference>
<evidence type="ECO:0000256" key="11">
    <source>
        <dbReference type="ARBA" id="ARBA00022777"/>
    </source>
</evidence>
<evidence type="ECO:0000256" key="12">
    <source>
        <dbReference type="ARBA" id="ARBA00022801"/>
    </source>
</evidence>
<dbReference type="Gene3D" id="1.10.3210.10">
    <property type="entry name" value="Hypothetical protein af1432"/>
    <property type="match status" value="1"/>
</dbReference>
<dbReference type="CDD" id="cd01428">
    <property type="entry name" value="ADK"/>
    <property type="match status" value="1"/>
</dbReference>
<dbReference type="OrthoDB" id="442176at2759"/>
<dbReference type="PANTHER" id="PTHR11845:SF13">
    <property type="entry name" value="5'-DEOXYNUCLEOTIDASE HDDC2"/>
    <property type="match status" value="1"/>
</dbReference>
<proteinExistence type="inferred from homology"/>
<dbReference type="GO" id="GO:0046872">
    <property type="term" value="F:metal ion binding"/>
    <property type="evidence" value="ECO:0007669"/>
    <property type="project" value="UniProtKB-KW"/>
</dbReference>
<keyword evidence="9" id="KW-0479">Metal-binding</keyword>
<dbReference type="GO" id="GO:0005524">
    <property type="term" value="F:ATP binding"/>
    <property type="evidence" value="ECO:0007669"/>
    <property type="project" value="InterPro"/>
</dbReference>
<evidence type="ECO:0000256" key="2">
    <source>
        <dbReference type="ARBA" id="ARBA00001936"/>
    </source>
</evidence>
<dbReference type="PROSITE" id="PS00113">
    <property type="entry name" value="ADENYLATE_KINASE"/>
    <property type="match status" value="1"/>
</dbReference>
<dbReference type="Gene3D" id="3.40.50.300">
    <property type="entry name" value="P-loop containing nucleotide triphosphate hydrolases"/>
    <property type="match status" value="1"/>
</dbReference>
<dbReference type="InterPro" id="IPR039356">
    <property type="entry name" value="YfbR/HDDC2"/>
</dbReference>
<keyword evidence="8 13" id="KW-0808">Transferase</keyword>
<feature type="domain" description="HD/PDEase" evidence="14">
    <location>
        <begin position="29"/>
        <end position="148"/>
    </location>
</feature>
<dbReference type="SUPFAM" id="SSF52540">
    <property type="entry name" value="P-loop containing nucleoside triphosphate hydrolases"/>
    <property type="match status" value="1"/>
</dbReference>
<comment type="similarity">
    <text evidence="5">Belongs to the HDDC2 family.</text>
</comment>
<comment type="cofactor">
    <cofactor evidence="3">
        <name>Co(2+)</name>
        <dbReference type="ChEBI" id="CHEBI:48828"/>
    </cofactor>
</comment>
<dbReference type="VEuPathDB" id="FungiDB:PV09_09742"/>
<dbReference type="GO" id="GO:0019205">
    <property type="term" value="F:nucleobase-containing compound kinase activity"/>
    <property type="evidence" value="ECO:0007669"/>
    <property type="project" value="InterPro"/>
</dbReference>
<dbReference type="Proteomes" id="UP000053259">
    <property type="component" value="Unassembled WGS sequence"/>
</dbReference>
<comment type="function">
    <text evidence="4">Catalyzes the dephosphorylation of the nucleoside 5'-monophosphates deoxyadenosine monophosphate (dAMP), deoxycytidine monophosphate (dCMP), deoxyguanosine monophosphate (dGMP) and deoxythymidine monophosphate (dTMP).</text>
</comment>
<dbReference type="PRINTS" id="PR00094">
    <property type="entry name" value="ADENYLTKNASE"/>
</dbReference>
<dbReference type="InterPro" id="IPR000850">
    <property type="entry name" value="Adenylat/UMP-CMP_kin"/>
</dbReference>
<dbReference type="InterPro" id="IPR027417">
    <property type="entry name" value="P-loop_NTPase"/>
</dbReference>
<gene>
    <name evidence="15" type="ORF">PV09_09742</name>
</gene>
<comment type="similarity">
    <text evidence="13">Belongs to the adenylate kinase family.</text>
</comment>
<evidence type="ECO:0000256" key="7">
    <source>
        <dbReference type="ARBA" id="ARBA00012964"/>
    </source>
</evidence>
<dbReference type="Pfam" id="PF00406">
    <property type="entry name" value="ADK"/>
    <property type="match status" value="1"/>
</dbReference>
<organism evidence="15 16">
    <name type="scientific">Verruconis gallopava</name>
    <dbReference type="NCBI Taxonomy" id="253628"/>
    <lineage>
        <taxon>Eukaryota</taxon>
        <taxon>Fungi</taxon>
        <taxon>Dikarya</taxon>
        <taxon>Ascomycota</taxon>
        <taxon>Pezizomycotina</taxon>
        <taxon>Dothideomycetes</taxon>
        <taxon>Pleosporomycetidae</taxon>
        <taxon>Venturiales</taxon>
        <taxon>Sympoventuriaceae</taxon>
        <taxon>Verruconis</taxon>
    </lineage>
</organism>
<keyword evidence="16" id="KW-1185">Reference proteome</keyword>
<dbReference type="PANTHER" id="PTHR11845">
    <property type="entry name" value="5'-DEOXYNUCLEOTIDASE HDDC2"/>
    <property type="match status" value="1"/>
</dbReference>
<dbReference type="InterPro" id="IPR033690">
    <property type="entry name" value="Adenylat_kinase_CS"/>
</dbReference>
<dbReference type="RefSeq" id="XP_016208314.1">
    <property type="nucleotide sequence ID" value="XM_016363861.1"/>
</dbReference>
<dbReference type="GO" id="GO:0005737">
    <property type="term" value="C:cytoplasm"/>
    <property type="evidence" value="ECO:0007669"/>
    <property type="project" value="TreeGrafter"/>
</dbReference>
<dbReference type="STRING" id="253628.A0A0D1ZWQ1"/>
<comment type="catalytic activity">
    <reaction evidence="1">
        <text>a 2'-deoxyribonucleoside 5'-phosphate + H2O = a 2'-deoxyribonucleoside + phosphate</text>
        <dbReference type="Rhea" id="RHEA:36167"/>
        <dbReference type="ChEBI" id="CHEBI:15377"/>
        <dbReference type="ChEBI" id="CHEBI:18274"/>
        <dbReference type="ChEBI" id="CHEBI:43474"/>
        <dbReference type="ChEBI" id="CHEBI:65317"/>
        <dbReference type="EC" id="3.1.3.89"/>
    </reaction>
</comment>
<dbReference type="AlphaFoldDB" id="A0A0D1ZWQ1"/>
<dbReference type="InterPro" id="IPR006674">
    <property type="entry name" value="HD_domain"/>
</dbReference>
<dbReference type="HOGENOM" id="CLU_048208_0_0_1"/>
<dbReference type="GeneID" id="27317715"/>
<evidence type="ECO:0000256" key="5">
    <source>
        <dbReference type="ARBA" id="ARBA00009999"/>
    </source>
</evidence>
<evidence type="ECO:0000256" key="6">
    <source>
        <dbReference type="ARBA" id="ARBA00011738"/>
    </source>
</evidence>
<evidence type="ECO:0000256" key="10">
    <source>
        <dbReference type="ARBA" id="ARBA00022741"/>
    </source>
</evidence>